<evidence type="ECO:0000313" key="11">
    <source>
        <dbReference type="Proteomes" id="UP000013750"/>
    </source>
</evidence>
<dbReference type="RefSeq" id="WP_010781842.1">
    <property type="nucleotide sequence ID" value="NZ_ASWH01000001.1"/>
</dbReference>
<evidence type="ECO:0000313" key="10">
    <source>
        <dbReference type="EMBL" id="EOW81179.1"/>
    </source>
</evidence>
<evidence type="ECO:0000256" key="2">
    <source>
        <dbReference type="ARBA" id="ARBA00005336"/>
    </source>
</evidence>
<evidence type="ECO:0000256" key="4">
    <source>
        <dbReference type="ARBA" id="ARBA00022729"/>
    </source>
</evidence>
<dbReference type="FunFam" id="2.60.40.10:FF:000495">
    <property type="entry name" value="Periplasmic beta-glucosidase"/>
    <property type="match status" value="1"/>
</dbReference>
<evidence type="ECO:0000256" key="1">
    <source>
        <dbReference type="ARBA" id="ARBA00000448"/>
    </source>
</evidence>
<dbReference type="EMBL" id="ASWH01000001">
    <property type="protein sequence ID" value="EOW81179.1"/>
    <property type="molecule type" value="Genomic_DNA"/>
</dbReference>
<gene>
    <name evidence="10" type="ORF">I592_00464</name>
    <name evidence="9" type="ORF">UKC_03498</name>
</gene>
<dbReference type="InterPro" id="IPR036962">
    <property type="entry name" value="Glyco_hydro_3_N_sf"/>
</dbReference>
<dbReference type="PANTHER" id="PTHR30620">
    <property type="entry name" value="PERIPLASMIC BETA-GLUCOSIDASE-RELATED"/>
    <property type="match status" value="1"/>
</dbReference>
<organism evidence="9 11">
    <name type="scientific">Enterococcus gilvus ATCC BAA-350</name>
    <dbReference type="NCBI Taxonomy" id="1158614"/>
    <lineage>
        <taxon>Bacteria</taxon>
        <taxon>Bacillati</taxon>
        <taxon>Bacillota</taxon>
        <taxon>Bacilli</taxon>
        <taxon>Lactobacillales</taxon>
        <taxon>Enterococcaceae</taxon>
        <taxon>Enterococcus</taxon>
    </lineage>
</organism>
<dbReference type="PRINTS" id="PR00133">
    <property type="entry name" value="GLHYDRLASE3"/>
</dbReference>
<keyword evidence="4" id="KW-0732">Signal</keyword>
<dbReference type="InterPro" id="IPR001764">
    <property type="entry name" value="Glyco_hydro_3_N"/>
</dbReference>
<dbReference type="EC" id="3.2.1.21" evidence="3"/>
<comment type="catalytic activity">
    <reaction evidence="1">
        <text>Hydrolysis of terminal, non-reducing beta-D-glucosyl residues with release of beta-D-glucose.</text>
        <dbReference type="EC" id="3.2.1.21"/>
    </reaction>
</comment>
<proteinExistence type="inferred from homology"/>
<dbReference type="OrthoDB" id="9805821at2"/>
<dbReference type="Gene3D" id="3.40.50.1700">
    <property type="entry name" value="Glycoside hydrolase family 3 C-terminal domain"/>
    <property type="match status" value="1"/>
</dbReference>
<dbReference type="NCBIfam" id="NF011678">
    <property type="entry name" value="PRK15098.1"/>
    <property type="match status" value="1"/>
</dbReference>
<dbReference type="Pfam" id="PF01915">
    <property type="entry name" value="Glyco_hydro_3_C"/>
    <property type="match status" value="1"/>
</dbReference>
<dbReference type="InterPro" id="IPR036881">
    <property type="entry name" value="Glyco_hydro_3_C_sf"/>
</dbReference>
<comment type="caution">
    <text evidence="9">The sequence shown here is derived from an EMBL/GenBank/DDBJ whole genome shotgun (WGS) entry which is preliminary data.</text>
</comment>
<dbReference type="SUPFAM" id="SSF52279">
    <property type="entry name" value="Beta-D-glucan exohydrolase, C-terminal domain"/>
    <property type="match status" value="1"/>
</dbReference>
<keyword evidence="5 7" id="KW-0378">Hydrolase</keyword>
<reference evidence="9 11" key="1">
    <citation type="submission" date="2013-02" db="EMBL/GenBank/DDBJ databases">
        <title>The Genome Sequence of Enterococcus gilvus ATCC BAA-350.</title>
        <authorList>
            <consortium name="The Broad Institute Genome Sequencing Platform"/>
            <consortium name="The Broad Institute Genome Sequencing Center for Infectious Disease"/>
            <person name="Earl A.M."/>
            <person name="Gilmore M.S."/>
            <person name="Lebreton F."/>
            <person name="Walker B."/>
            <person name="Young S.K."/>
            <person name="Zeng Q."/>
            <person name="Gargeya S."/>
            <person name="Fitzgerald M."/>
            <person name="Haas B."/>
            <person name="Abouelleil A."/>
            <person name="Alvarado L."/>
            <person name="Arachchi H.M."/>
            <person name="Berlin A.M."/>
            <person name="Chapman S.B."/>
            <person name="Dewar J."/>
            <person name="Goldberg J."/>
            <person name="Griggs A."/>
            <person name="Gujja S."/>
            <person name="Hansen M."/>
            <person name="Howarth C."/>
            <person name="Imamovic A."/>
            <person name="Larimer J."/>
            <person name="McCowan C."/>
            <person name="Murphy C."/>
            <person name="Neiman D."/>
            <person name="Pearson M."/>
            <person name="Priest M."/>
            <person name="Roberts A."/>
            <person name="Saif S."/>
            <person name="Shea T."/>
            <person name="Sisk P."/>
            <person name="Sykes S."/>
            <person name="Wortman J."/>
            <person name="Nusbaum C."/>
            <person name="Birren B."/>
        </authorList>
    </citation>
    <scope>NUCLEOTIDE SEQUENCE [LARGE SCALE GENOMIC DNA]</scope>
    <source>
        <strain evidence="9 11">ATCC BAA-350</strain>
    </source>
</reference>
<feature type="domain" description="Fibronectin type III-like" evidence="8">
    <location>
        <begin position="659"/>
        <end position="728"/>
    </location>
</feature>
<dbReference type="InterPro" id="IPR017853">
    <property type="entry name" value="GH"/>
</dbReference>
<name>R2V787_9ENTE</name>
<sequence>MQEAKLRTLLDSLTWTEKVGQLVQLSGDFFHSEELAVGPKKKLGITQETIDVVGSVLNVTGAETTRDIQEKYLKNSRHQIPLLFMADIIYGYRTIFPIPLGLGATWNPALIEEAYGVIARESRSAGAHVTYAPMVDLVRDARWGRCLESTGEDPQLNADFSAAMVRGLQQEYGGDFEGIASCVKHFAAYGAAEAGREYNTVDMSERRLRQEYLSGYKSAVDAGAKMVMTSFNTYDGVPVTGNEFLLKELLREEWGFDGVIISDYAAVQELIAHGVARDEREATLLAMQATNDIDMKTGCYANELAPLVKEGTLDPGLVNDAVWRVLKLKNDLGLFEDPYRGSTVQKEQDTLLTEENRALARKVAQEAIVLLQNKEELLPLTPNKETILLVGPYGDEQDLIGLWAVHGKSTDVVSIKAALEKELTQETFAFEKGCDLLADYQFLGEFGATKEQIHSLGMTESEKEAALNKALEAGRQADIIIYAMGEHTMQSGEAGSRTDISLPAIQKEFIEKMTALGKKNILVAISGRPLTLTKEVEQMDAIIQAWFPGTEGGNALVDILFGKANPSGRLSMGFPENVGQLPMYYNEFKTGRPLNSSTHRGRFVTKYLDSPNSPLFPFGFGLSYGTVSYEELTLSTTQMTEKLSISIKLKNTSEYERLETVQLYVQDVTGSVVRPVKELKDYQKVALRPKEEKVVTFTLQRSDLYYYMKDMQFGTEAGEFLVFVGRNSADTVQAAFELL</sequence>
<dbReference type="AlphaFoldDB" id="R2V787"/>
<dbReference type="Proteomes" id="UP000013750">
    <property type="component" value="Unassembled WGS sequence"/>
</dbReference>
<dbReference type="eggNOG" id="COG1472">
    <property type="taxonomic scope" value="Bacteria"/>
</dbReference>
<dbReference type="InterPro" id="IPR026891">
    <property type="entry name" value="Fn3-like"/>
</dbReference>
<dbReference type="Pfam" id="PF00933">
    <property type="entry name" value="Glyco_hydro_3"/>
    <property type="match status" value="1"/>
</dbReference>
<evidence type="ECO:0000256" key="7">
    <source>
        <dbReference type="RuleBase" id="RU361161"/>
    </source>
</evidence>
<dbReference type="GO" id="GO:0008422">
    <property type="term" value="F:beta-glucosidase activity"/>
    <property type="evidence" value="ECO:0007669"/>
    <property type="project" value="UniProtKB-EC"/>
</dbReference>
<evidence type="ECO:0000313" key="12">
    <source>
        <dbReference type="Proteomes" id="UP000014160"/>
    </source>
</evidence>
<evidence type="ECO:0000256" key="3">
    <source>
        <dbReference type="ARBA" id="ARBA00012744"/>
    </source>
</evidence>
<dbReference type="PATRIC" id="fig|1158614.3.peg.3477"/>
<dbReference type="SUPFAM" id="SSF51445">
    <property type="entry name" value="(Trans)glycosidases"/>
    <property type="match status" value="1"/>
</dbReference>
<protein>
    <recommendedName>
        <fullName evidence="3">beta-glucosidase</fullName>
        <ecNumber evidence="3">3.2.1.21</ecNumber>
    </recommendedName>
</protein>
<dbReference type="InterPro" id="IPR051915">
    <property type="entry name" value="Cellulose_Degrad_GH3"/>
</dbReference>
<dbReference type="Proteomes" id="UP000014160">
    <property type="component" value="Unassembled WGS sequence"/>
</dbReference>
<dbReference type="SMART" id="SM01217">
    <property type="entry name" value="Fn3_like"/>
    <property type="match status" value="1"/>
</dbReference>
<dbReference type="InterPro" id="IPR013783">
    <property type="entry name" value="Ig-like_fold"/>
</dbReference>
<dbReference type="PROSITE" id="PS00775">
    <property type="entry name" value="GLYCOSYL_HYDROL_F3"/>
    <property type="match status" value="1"/>
</dbReference>
<dbReference type="Gene3D" id="2.60.40.10">
    <property type="entry name" value="Immunoglobulins"/>
    <property type="match status" value="1"/>
</dbReference>
<dbReference type="Pfam" id="PF14310">
    <property type="entry name" value="Fn3-like"/>
    <property type="match status" value="1"/>
</dbReference>
<comment type="similarity">
    <text evidence="2 7">Belongs to the glycosyl hydrolase 3 family.</text>
</comment>
<evidence type="ECO:0000256" key="5">
    <source>
        <dbReference type="ARBA" id="ARBA00022801"/>
    </source>
</evidence>
<keyword evidence="6 7" id="KW-0326">Glycosidase</keyword>
<evidence type="ECO:0000313" key="9">
    <source>
        <dbReference type="EMBL" id="EOI53546.1"/>
    </source>
</evidence>
<dbReference type="InterPro" id="IPR019800">
    <property type="entry name" value="Glyco_hydro_3_AS"/>
</dbReference>
<reference evidence="10 12" key="2">
    <citation type="submission" date="2013-03" db="EMBL/GenBank/DDBJ databases">
        <title>The Genome Sequence of Enterococcus gilvus ATCC BAA-350 (PacBio/Illumina hybrid assembly).</title>
        <authorList>
            <consortium name="The Broad Institute Genomics Platform"/>
            <consortium name="The Broad Institute Genome Sequencing Center for Infectious Disease"/>
            <person name="Earl A."/>
            <person name="Russ C."/>
            <person name="Gilmore M."/>
            <person name="Surin D."/>
            <person name="Walker B."/>
            <person name="Young S."/>
            <person name="Zeng Q."/>
            <person name="Gargeya S."/>
            <person name="Fitzgerald M."/>
            <person name="Haas B."/>
            <person name="Abouelleil A."/>
            <person name="Allen A.W."/>
            <person name="Alvarado L."/>
            <person name="Arachchi H.M."/>
            <person name="Berlin A.M."/>
            <person name="Chapman S.B."/>
            <person name="Gainer-Dewar J."/>
            <person name="Goldberg J."/>
            <person name="Griggs A."/>
            <person name="Gujja S."/>
            <person name="Hansen M."/>
            <person name="Howarth C."/>
            <person name="Imamovic A."/>
            <person name="Ireland A."/>
            <person name="Larimer J."/>
            <person name="McCowan C."/>
            <person name="Murphy C."/>
            <person name="Pearson M."/>
            <person name="Poon T.W."/>
            <person name="Priest M."/>
            <person name="Roberts A."/>
            <person name="Saif S."/>
            <person name="Shea T."/>
            <person name="Sisk P."/>
            <person name="Sykes S."/>
            <person name="Wortman J."/>
            <person name="Nusbaum C."/>
            <person name="Birren B."/>
        </authorList>
    </citation>
    <scope>NUCLEOTIDE SEQUENCE [LARGE SCALE GENOMIC DNA]</scope>
    <source>
        <strain evidence="10 12">ATCC BAA-350</strain>
    </source>
</reference>
<dbReference type="Gene3D" id="3.20.20.300">
    <property type="entry name" value="Glycoside hydrolase, family 3, N-terminal domain"/>
    <property type="match status" value="1"/>
</dbReference>
<dbReference type="InterPro" id="IPR002772">
    <property type="entry name" value="Glyco_hydro_3_C"/>
</dbReference>
<evidence type="ECO:0000259" key="8">
    <source>
        <dbReference type="SMART" id="SM01217"/>
    </source>
</evidence>
<dbReference type="HOGENOM" id="CLU_004542_5_1_9"/>
<dbReference type="EMBL" id="AJDQ01000012">
    <property type="protein sequence ID" value="EOI53546.1"/>
    <property type="molecule type" value="Genomic_DNA"/>
</dbReference>
<evidence type="ECO:0000256" key="6">
    <source>
        <dbReference type="ARBA" id="ARBA00023295"/>
    </source>
</evidence>
<accession>R2V787</accession>
<dbReference type="GO" id="GO:0009251">
    <property type="term" value="P:glucan catabolic process"/>
    <property type="evidence" value="ECO:0007669"/>
    <property type="project" value="TreeGrafter"/>
</dbReference>
<keyword evidence="12" id="KW-1185">Reference proteome</keyword>
<dbReference type="PANTHER" id="PTHR30620:SF16">
    <property type="entry name" value="LYSOSOMAL BETA GLUCOSIDASE"/>
    <property type="match status" value="1"/>
</dbReference>